<evidence type="ECO:0000313" key="1">
    <source>
        <dbReference type="EMBL" id="REE07653.1"/>
    </source>
</evidence>
<name>A0A3D9LNS3_9FLAO</name>
<accession>A0A3D9LNS3</accession>
<reference evidence="1 2" key="1">
    <citation type="submission" date="2018-07" db="EMBL/GenBank/DDBJ databases">
        <title>Genomic Encyclopedia of Type Strains, Phase III (KMG-III): the genomes of soil and plant-associated and newly described type strains.</title>
        <authorList>
            <person name="Whitman W."/>
        </authorList>
    </citation>
    <scope>NUCLEOTIDE SEQUENCE [LARGE SCALE GENOMIC DNA]</scope>
    <source>
        <strain evidence="1 2">CECT 7948</strain>
    </source>
</reference>
<gene>
    <name evidence="1" type="ORF">DFQ09_1137</name>
</gene>
<organism evidence="1 2">
    <name type="scientific">Winogradskyella pacifica</name>
    <dbReference type="NCBI Taxonomy" id="664642"/>
    <lineage>
        <taxon>Bacteria</taxon>
        <taxon>Pseudomonadati</taxon>
        <taxon>Bacteroidota</taxon>
        <taxon>Flavobacteriia</taxon>
        <taxon>Flavobacteriales</taxon>
        <taxon>Flavobacteriaceae</taxon>
        <taxon>Winogradskyella</taxon>
    </lineage>
</organism>
<protein>
    <submittedName>
        <fullName evidence="1">Uncharacterized protein</fullName>
    </submittedName>
</protein>
<dbReference type="Proteomes" id="UP000256919">
    <property type="component" value="Unassembled WGS sequence"/>
</dbReference>
<sequence>MTLIGIVSFGQENKLDQNENGMNSIEPTELDSLYIRALNSRLDLILGSGWNYVEMSGYGKRIAELDVSNRIKFLTNEELIDLSIKKKKTINIIRLNHKIVAKDTIDIIFGDVSVTAKRGIFFQRGIRFKKAEFSVGCRGTNGYQPDIRFVFDRKENKWNLITNRFVTTKE</sequence>
<evidence type="ECO:0000313" key="2">
    <source>
        <dbReference type="Proteomes" id="UP000256919"/>
    </source>
</evidence>
<proteinExistence type="predicted"/>
<comment type="caution">
    <text evidence="1">The sequence shown here is derived from an EMBL/GenBank/DDBJ whole genome shotgun (WGS) entry which is preliminary data.</text>
</comment>
<dbReference type="EMBL" id="QREI01000013">
    <property type="protein sequence ID" value="REE07653.1"/>
    <property type="molecule type" value="Genomic_DNA"/>
</dbReference>
<keyword evidence="2" id="KW-1185">Reference proteome</keyword>
<dbReference type="AlphaFoldDB" id="A0A3D9LNS3"/>